<keyword evidence="2" id="KW-0808">Transferase</keyword>
<dbReference type="SUPFAM" id="SSF51045">
    <property type="entry name" value="WW domain"/>
    <property type="match status" value="1"/>
</dbReference>
<name>A0AAN0JYL2_AMPQE</name>
<dbReference type="EnsemblMetazoa" id="XM_020006507.1">
    <property type="protein sequence ID" value="XP_019862066.1"/>
    <property type="gene ID" value="LOC109590608"/>
</dbReference>
<dbReference type="PROSITE" id="PS51590">
    <property type="entry name" value="SAM_MT_MNV_L"/>
    <property type="match status" value="1"/>
</dbReference>
<protein>
    <recommendedName>
        <fullName evidence="2">Cap-specific mRNA (nucleoside-2'-O-)-methyltransferase 1</fullName>
        <ecNumber evidence="2">2.1.1.57</ecNumber>
    </recommendedName>
    <alternativeName>
        <fullName evidence="2">Cap1 2'O-ribose methyltransferase 1</fullName>
    </alternativeName>
</protein>
<dbReference type="Pfam" id="PF01728">
    <property type="entry name" value="FtsJ"/>
    <property type="match status" value="1"/>
</dbReference>
<comment type="catalytic activity">
    <reaction evidence="2">
        <text>a 5'-end (N(7)-methyl 5'-triphosphoguanosine)-ribonucleoside in mRNA + S-adenosyl-L-methionine = a 5'-end (N(7)-methyl 5'-triphosphoguanosine)-(2'-O-methyl-ribonucleoside) in mRNA + S-adenosyl-L-homocysteine + H(+)</text>
        <dbReference type="Rhea" id="RHEA:67020"/>
        <dbReference type="Rhea" id="RHEA-COMP:17167"/>
        <dbReference type="Rhea" id="RHEA-COMP:17168"/>
        <dbReference type="ChEBI" id="CHEBI:15378"/>
        <dbReference type="ChEBI" id="CHEBI:57856"/>
        <dbReference type="ChEBI" id="CHEBI:59789"/>
        <dbReference type="ChEBI" id="CHEBI:156461"/>
        <dbReference type="ChEBI" id="CHEBI:167609"/>
        <dbReference type="EC" id="2.1.1.57"/>
    </reaction>
</comment>
<dbReference type="SUPFAM" id="SSF53335">
    <property type="entry name" value="S-adenosyl-L-methionine-dependent methyltransferases"/>
    <property type="match status" value="1"/>
</dbReference>
<dbReference type="GO" id="GO:0003676">
    <property type="term" value="F:nucleic acid binding"/>
    <property type="evidence" value="ECO:0007669"/>
    <property type="project" value="UniProtKB-UniRule"/>
</dbReference>
<evidence type="ECO:0000259" key="5">
    <source>
        <dbReference type="PROSITE" id="PS51613"/>
    </source>
</evidence>
<dbReference type="PROSITE" id="PS01159">
    <property type="entry name" value="WW_DOMAIN_1"/>
    <property type="match status" value="1"/>
</dbReference>
<dbReference type="SMART" id="SM00456">
    <property type="entry name" value="WW"/>
    <property type="match status" value="1"/>
</dbReference>
<dbReference type="Gene3D" id="3.40.50.12760">
    <property type="match status" value="1"/>
</dbReference>
<evidence type="ECO:0000259" key="3">
    <source>
        <dbReference type="PROSITE" id="PS50020"/>
    </source>
</evidence>
<dbReference type="InterPro" id="IPR025786">
    <property type="entry name" value="Mononega_L_MeTrfase"/>
</dbReference>
<sequence>GASVEGQENIQEILMKQLVLCQYLCALSILRTGGHFVCKVFDMFTPFSVGLFYLLYRSFEQVCIFKPVTSRPANSERYVVCRSLKEDKQSVNQYLFIINETIHELRQDEEEEKDILEVVPNNLLQTEPFYTYITDSNDRVKPYYRVVDMISTFGDLRLRNCKGLGDVPTLDVSHDEWFIAPIGVIFCKVLQEPWQLHFSQSSGRLYFFNYKTNKSSFEPPRESISPFL</sequence>
<keyword evidence="7" id="KW-1185">Reference proteome</keyword>
<evidence type="ECO:0000313" key="7">
    <source>
        <dbReference type="Proteomes" id="UP000007879"/>
    </source>
</evidence>
<dbReference type="PROSITE" id="PS51613">
    <property type="entry name" value="SAM_MT_RRMJ"/>
    <property type="match status" value="1"/>
</dbReference>
<comment type="subcellular location">
    <subcellularLocation>
        <location evidence="2">Nucleus</location>
    </subcellularLocation>
</comment>
<dbReference type="PANTHER" id="PTHR16121">
    <property type="entry name" value="CAP-SPECIFIC MRNA (NUCLEOSIDE-2'-O-)-METHYLTRANSFERASE 1-RELATED"/>
    <property type="match status" value="1"/>
</dbReference>
<dbReference type="InterPro" id="IPR001202">
    <property type="entry name" value="WW_dom"/>
</dbReference>
<dbReference type="GeneID" id="109590608"/>
<dbReference type="InterPro" id="IPR050851">
    <property type="entry name" value="mRNA_Cap_2O-Ribose_MeTrfase"/>
</dbReference>
<keyword evidence="2" id="KW-0506">mRNA capping</keyword>
<dbReference type="GO" id="GO:0016556">
    <property type="term" value="P:mRNA modification"/>
    <property type="evidence" value="ECO:0007669"/>
    <property type="project" value="UniProtKB-UniRule"/>
</dbReference>
<proteinExistence type="predicted"/>
<reference evidence="7" key="1">
    <citation type="journal article" date="2010" name="Nature">
        <title>The Amphimedon queenslandica genome and the evolution of animal complexity.</title>
        <authorList>
            <person name="Srivastava M."/>
            <person name="Simakov O."/>
            <person name="Chapman J."/>
            <person name="Fahey B."/>
            <person name="Gauthier M.E."/>
            <person name="Mitros T."/>
            <person name="Richards G.S."/>
            <person name="Conaco C."/>
            <person name="Dacre M."/>
            <person name="Hellsten U."/>
            <person name="Larroux C."/>
            <person name="Putnam N.H."/>
            <person name="Stanke M."/>
            <person name="Adamska M."/>
            <person name="Darling A."/>
            <person name="Degnan S.M."/>
            <person name="Oakley T.H."/>
            <person name="Plachetzki D.C."/>
            <person name="Zhai Y."/>
            <person name="Adamski M."/>
            <person name="Calcino A."/>
            <person name="Cummins S.F."/>
            <person name="Goodstein D.M."/>
            <person name="Harris C."/>
            <person name="Jackson D.J."/>
            <person name="Leys S.P."/>
            <person name="Shu S."/>
            <person name="Woodcroft B.J."/>
            <person name="Vervoort M."/>
            <person name="Kosik K.S."/>
            <person name="Manning G."/>
            <person name="Degnan B.M."/>
            <person name="Rokhsar D.S."/>
        </authorList>
    </citation>
    <scope>NUCLEOTIDE SEQUENCE [LARGE SCALE GENOMIC DNA]</scope>
</reference>
<feature type="domain" description="RrmJ-type SAM-dependent 2'-O-MTase" evidence="5">
    <location>
        <begin position="1"/>
        <end position="85"/>
    </location>
</feature>
<keyword evidence="2" id="KW-0489">Methyltransferase</keyword>
<dbReference type="Gene3D" id="2.20.70.10">
    <property type="match status" value="1"/>
</dbReference>
<dbReference type="PROSITE" id="PS50020">
    <property type="entry name" value="WW_DOMAIN_2"/>
    <property type="match status" value="1"/>
</dbReference>
<accession>A0AAN0JYL2</accession>
<dbReference type="InterPro" id="IPR002877">
    <property type="entry name" value="RNA_MeTrfase_FtsJ_dom"/>
</dbReference>
<dbReference type="CDD" id="cd00201">
    <property type="entry name" value="WW"/>
    <property type="match status" value="1"/>
</dbReference>
<dbReference type="RefSeq" id="XP_019862066.1">
    <property type="nucleotide sequence ID" value="XM_020006507.1"/>
</dbReference>
<dbReference type="InterPro" id="IPR029063">
    <property type="entry name" value="SAM-dependent_MTases_sf"/>
</dbReference>
<keyword evidence="2" id="KW-0949">S-adenosyl-L-methionine</keyword>
<feature type="domain" description="Mononegavirus-type SAM-dependent 2'-O-MTase" evidence="4">
    <location>
        <begin position="1"/>
        <end position="80"/>
    </location>
</feature>
<dbReference type="InterPro" id="IPR036020">
    <property type="entry name" value="WW_dom_sf"/>
</dbReference>
<dbReference type="GO" id="GO:0005737">
    <property type="term" value="C:cytoplasm"/>
    <property type="evidence" value="ECO:0007669"/>
    <property type="project" value="TreeGrafter"/>
</dbReference>
<dbReference type="EC" id="2.1.1.57" evidence="2"/>
<dbReference type="GO" id="GO:0032259">
    <property type="term" value="P:methylation"/>
    <property type="evidence" value="ECO:0007669"/>
    <property type="project" value="UniProtKB-KW"/>
</dbReference>
<comment type="function">
    <text evidence="2">S-adenosyl-L-methionine-dependent methyltransferase that mediates RNA cap1 2'-O-ribose methylation to the 5'-cap structure of RNAs. Methylates the ribose of the first nucleotide of a m(7)GpppG-capped mRNA to produce m(7)GpppNmp (cap1).</text>
</comment>
<keyword evidence="2" id="KW-0539">Nucleus</keyword>
<evidence type="ECO:0000313" key="6">
    <source>
        <dbReference type="EnsemblMetazoa" id="XP_019862066.1"/>
    </source>
</evidence>
<dbReference type="GO" id="GO:0005634">
    <property type="term" value="C:nucleus"/>
    <property type="evidence" value="ECO:0007669"/>
    <property type="project" value="UniProtKB-SubCell"/>
</dbReference>
<evidence type="ECO:0000256" key="1">
    <source>
        <dbReference type="ARBA" id="ARBA00022664"/>
    </source>
</evidence>
<dbReference type="PANTHER" id="PTHR16121:SF0">
    <property type="entry name" value="CAP-SPECIFIC MRNA (NUCLEOSIDE-2'-O-)-METHYLTRANSFERASE 1"/>
    <property type="match status" value="1"/>
</dbReference>
<evidence type="ECO:0000256" key="2">
    <source>
        <dbReference type="RuleBase" id="RU368012"/>
    </source>
</evidence>
<dbReference type="Pfam" id="PF00397">
    <property type="entry name" value="WW"/>
    <property type="match status" value="1"/>
</dbReference>
<dbReference type="GO" id="GO:0004483">
    <property type="term" value="F:methyltransferase cap1 activity"/>
    <property type="evidence" value="ECO:0007669"/>
    <property type="project" value="UniProtKB-UniRule"/>
</dbReference>
<dbReference type="Proteomes" id="UP000007879">
    <property type="component" value="Unassembled WGS sequence"/>
</dbReference>
<reference evidence="6" key="2">
    <citation type="submission" date="2024-06" db="UniProtKB">
        <authorList>
            <consortium name="EnsemblMetazoa"/>
        </authorList>
    </citation>
    <scope>IDENTIFICATION</scope>
</reference>
<dbReference type="AlphaFoldDB" id="A0AAN0JYL2"/>
<dbReference type="InterPro" id="IPR025816">
    <property type="entry name" value="RrmJ-type_MeTrfase"/>
</dbReference>
<dbReference type="KEGG" id="aqu:109590608"/>
<dbReference type="GO" id="GO:0006370">
    <property type="term" value="P:7-methylguanosine mRNA capping"/>
    <property type="evidence" value="ECO:0007669"/>
    <property type="project" value="UniProtKB-UniRule"/>
</dbReference>
<feature type="domain" description="WW" evidence="3">
    <location>
        <begin position="188"/>
        <end position="222"/>
    </location>
</feature>
<keyword evidence="1 2" id="KW-0507">mRNA processing</keyword>
<evidence type="ECO:0000259" key="4">
    <source>
        <dbReference type="PROSITE" id="PS51590"/>
    </source>
</evidence>
<organism evidence="6 7">
    <name type="scientific">Amphimedon queenslandica</name>
    <name type="common">Sponge</name>
    <dbReference type="NCBI Taxonomy" id="400682"/>
    <lineage>
        <taxon>Eukaryota</taxon>
        <taxon>Metazoa</taxon>
        <taxon>Porifera</taxon>
        <taxon>Demospongiae</taxon>
        <taxon>Heteroscleromorpha</taxon>
        <taxon>Haplosclerida</taxon>
        <taxon>Niphatidae</taxon>
        <taxon>Amphimedon</taxon>
    </lineage>
</organism>